<dbReference type="Proteomes" id="UP000271098">
    <property type="component" value="Unassembled WGS sequence"/>
</dbReference>
<reference evidence="3" key="1">
    <citation type="submission" date="2016-06" db="UniProtKB">
        <authorList>
            <consortium name="WormBaseParasite"/>
        </authorList>
    </citation>
    <scope>IDENTIFICATION</scope>
</reference>
<evidence type="ECO:0000313" key="3">
    <source>
        <dbReference type="WBParaSite" id="GPUH_0000863901-mRNA-1"/>
    </source>
</evidence>
<dbReference type="Gene3D" id="6.10.220.10">
    <property type="match status" value="1"/>
</dbReference>
<name>A0A183DIT8_9BILA</name>
<gene>
    <name evidence="1" type="ORF">GPUH_LOCUS8630</name>
</gene>
<reference evidence="1 2" key="2">
    <citation type="submission" date="2018-11" db="EMBL/GenBank/DDBJ databases">
        <authorList>
            <consortium name="Pathogen Informatics"/>
        </authorList>
    </citation>
    <scope>NUCLEOTIDE SEQUENCE [LARGE SCALE GENOMIC DNA]</scope>
</reference>
<accession>A0A183DIT8</accession>
<sequence length="144" mass="17299">MLRQDPVHMEKLIKKAQSWLLHVQWKKTQYGVLSCIKHPERVTWIHRTKSSPSKLSLLWLYLDKRRFILHRFARIGCTDLEILLWLRMQLQLYRRINVLWERVTELEKLLQSMSPVSRNSWLPIINAICADTQQILKSIKVNDV</sequence>
<organism evidence="3">
    <name type="scientific">Gongylonema pulchrum</name>
    <dbReference type="NCBI Taxonomy" id="637853"/>
    <lineage>
        <taxon>Eukaryota</taxon>
        <taxon>Metazoa</taxon>
        <taxon>Ecdysozoa</taxon>
        <taxon>Nematoda</taxon>
        <taxon>Chromadorea</taxon>
        <taxon>Rhabditida</taxon>
        <taxon>Spirurina</taxon>
        <taxon>Spiruromorpha</taxon>
        <taxon>Spiruroidea</taxon>
        <taxon>Gongylonematidae</taxon>
        <taxon>Gongylonema</taxon>
    </lineage>
</organism>
<keyword evidence="2" id="KW-1185">Reference proteome</keyword>
<protein>
    <submittedName>
        <fullName evidence="3">Zf-RVT domain-containing protein</fullName>
    </submittedName>
</protein>
<proteinExistence type="predicted"/>
<dbReference type="AlphaFoldDB" id="A0A183DIT8"/>
<dbReference type="WBParaSite" id="GPUH_0000863901-mRNA-1">
    <property type="protein sequence ID" value="GPUH_0000863901-mRNA-1"/>
    <property type="gene ID" value="GPUH_0000863901"/>
</dbReference>
<dbReference type="EMBL" id="UYRT01025707">
    <property type="protein sequence ID" value="VDK64052.1"/>
    <property type="molecule type" value="Genomic_DNA"/>
</dbReference>
<evidence type="ECO:0000313" key="2">
    <source>
        <dbReference type="Proteomes" id="UP000271098"/>
    </source>
</evidence>
<evidence type="ECO:0000313" key="1">
    <source>
        <dbReference type="EMBL" id="VDK64052.1"/>
    </source>
</evidence>